<protein>
    <submittedName>
        <fullName evidence="1">Uncharacterized protein</fullName>
    </submittedName>
</protein>
<gene>
    <name evidence="1" type="ORF">SAMN05216323_101122</name>
</gene>
<dbReference type="Proteomes" id="UP000199452">
    <property type="component" value="Unassembled WGS sequence"/>
</dbReference>
<reference evidence="1 2" key="1">
    <citation type="submission" date="2016-09" db="EMBL/GenBank/DDBJ databases">
        <authorList>
            <person name="Capua I."/>
            <person name="De Benedictis P."/>
            <person name="Joannis T."/>
            <person name="Lombin L.H."/>
            <person name="Cattoli G."/>
        </authorList>
    </citation>
    <scope>NUCLEOTIDE SEQUENCE [LARGE SCALE GENOMIC DNA]</scope>
    <source>
        <strain evidence="1 2">A7P-90m</strain>
    </source>
</reference>
<name>A0A1G6HHT9_9BACT</name>
<proteinExistence type="predicted"/>
<dbReference type="AlphaFoldDB" id="A0A1G6HHT9"/>
<evidence type="ECO:0000313" key="1">
    <source>
        <dbReference type="EMBL" id="SDB93887.1"/>
    </source>
</evidence>
<evidence type="ECO:0000313" key="2">
    <source>
        <dbReference type="Proteomes" id="UP000199452"/>
    </source>
</evidence>
<dbReference type="EMBL" id="FMYP01000011">
    <property type="protein sequence ID" value="SDB93887.1"/>
    <property type="molecule type" value="Genomic_DNA"/>
</dbReference>
<organism evidence="1 2">
    <name type="scientific">Williamwhitmania taraxaci</name>
    <dbReference type="NCBI Taxonomy" id="1640674"/>
    <lineage>
        <taxon>Bacteria</taxon>
        <taxon>Pseudomonadati</taxon>
        <taxon>Bacteroidota</taxon>
        <taxon>Bacteroidia</taxon>
        <taxon>Bacteroidales</taxon>
        <taxon>Williamwhitmaniaceae</taxon>
        <taxon>Williamwhitmania</taxon>
    </lineage>
</organism>
<accession>A0A1G6HHT9</accession>
<sequence>MAAQVIWTAIINDETCFLKTNLTYTLSVQPRHAAP</sequence>
<keyword evidence="2" id="KW-1185">Reference proteome</keyword>